<evidence type="ECO:0000313" key="1">
    <source>
        <dbReference type="EMBL" id="KTG09756.1"/>
    </source>
</evidence>
<comment type="caution">
    <text evidence="1">The sequence shown here is derived from an EMBL/GenBank/DDBJ whole genome shotgun (WGS) entry which is preliminary data.</text>
</comment>
<name>A0A0W1R8J5_9EURY</name>
<accession>A0A0W1R8J5</accession>
<dbReference type="EMBL" id="LOPU01000018">
    <property type="protein sequence ID" value="KTG09756.1"/>
    <property type="molecule type" value="Genomic_DNA"/>
</dbReference>
<gene>
    <name evidence="1" type="ORF">AUR64_08965</name>
</gene>
<organism evidence="1 2">
    <name type="scientific">Haloprofundus marisrubri</name>
    <dbReference type="NCBI Taxonomy" id="1514971"/>
    <lineage>
        <taxon>Archaea</taxon>
        <taxon>Methanobacteriati</taxon>
        <taxon>Methanobacteriota</taxon>
        <taxon>Stenosarchaea group</taxon>
        <taxon>Halobacteria</taxon>
        <taxon>Halobacteriales</taxon>
        <taxon>Haloferacaceae</taxon>
        <taxon>Haloprofundus</taxon>
    </lineage>
</organism>
<proteinExistence type="predicted"/>
<keyword evidence="2" id="KW-1185">Reference proteome</keyword>
<dbReference type="NCBIfam" id="NF045545">
    <property type="entry name" value="HAH_0734_fam"/>
    <property type="match status" value="1"/>
</dbReference>
<sequence length="88" mass="10097">MQNLIVHGDPGIRKDAVINYDGKEQVCFSIQRQGDWHGPDEVQLWCTIGTEDEREAYEKREYIPHWLTVESIDAEALDVVKARGKLSV</sequence>
<protein>
    <submittedName>
        <fullName evidence="1">Uncharacterized protein</fullName>
    </submittedName>
</protein>
<dbReference type="STRING" id="1514971.AUR64_08965"/>
<dbReference type="AlphaFoldDB" id="A0A0W1R8J5"/>
<reference evidence="1 2" key="1">
    <citation type="submission" date="2015-12" db="EMBL/GenBank/DDBJ databases">
        <title>Haloprofundus marisrubri gen. nov., sp. nov., an extremely halophilic archaeon isolated from the Discovery deep brine-seawater interface in the Red Sea.</title>
        <authorList>
            <person name="Zhang G."/>
            <person name="Stingl U."/>
            <person name="Rashid M."/>
        </authorList>
    </citation>
    <scope>NUCLEOTIDE SEQUENCE [LARGE SCALE GENOMIC DNA]</scope>
    <source>
        <strain evidence="1 2">SB9</strain>
    </source>
</reference>
<dbReference type="Pfam" id="PF23384">
    <property type="entry name" value="DUF7098"/>
    <property type="match status" value="1"/>
</dbReference>
<dbReference type="InterPro" id="IPR054623">
    <property type="entry name" value="HAH_0734-like"/>
</dbReference>
<dbReference type="Proteomes" id="UP000054387">
    <property type="component" value="Unassembled WGS sequence"/>
</dbReference>
<dbReference type="OrthoDB" id="333484at2157"/>
<dbReference type="RefSeq" id="WP_058581110.1">
    <property type="nucleotide sequence ID" value="NZ_LOPU01000018.1"/>
</dbReference>
<evidence type="ECO:0000313" key="2">
    <source>
        <dbReference type="Proteomes" id="UP000054387"/>
    </source>
</evidence>